<dbReference type="Gene3D" id="3.40.710.10">
    <property type="entry name" value="DD-peptidase/beta-lactamase superfamily"/>
    <property type="match status" value="1"/>
</dbReference>
<keyword evidence="1" id="KW-0732">Signal</keyword>
<feature type="chain" id="PRO_5045612829" evidence="1">
    <location>
        <begin position="28"/>
        <end position="388"/>
    </location>
</feature>
<protein>
    <submittedName>
        <fullName evidence="3">D-alanyl-D-alanine-carboxypeptidase/endopeptidase AmpH</fullName>
        <ecNumber evidence="3">3.4.-.-</ecNumber>
    </submittedName>
</protein>
<evidence type="ECO:0000313" key="4">
    <source>
        <dbReference type="Proteomes" id="UP001595528"/>
    </source>
</evidence>
<dbReference type="RefSeq" id="WP_379900496.1">
    <property type="nucleotide sequence ID" value="NZ_JBHRTR010000026.1"/>
</dbReference>
<feature type="signal peptide" evidence="1">
    <location>
        <begin position="1"/>
        <end position="27"/>
    </location>
</feature>
<sequence>MKTGRLTTLAAAAAAGALLLAGAPARAADPLLEEAVEFTGAVMYLDFKVPGVVLGVIRNGETAVMGFGELYEGAGVEPDGNTKLRIGSISKAMTGQVLASLVADGTVAFTDTAAGHLAKAPGWADAVVPQMDGRQIRLIDLATHSAGLMRDAPREPGPPEDPERNNTIAAAIAALKTEPLLFAPGTGALYSNLGFDLLGAAMEGAAGKSYAELLKERVLDPAGMKDTGIATARGMPEGHMLGQGFQGEQIPAVPAAATTAPAGGLVSTPNDILRWMAWHLGDLPDHQAEVRLLDHAAYIPRDRLAPAYGLDESGHADALGLGWIVMLAEGERPTLLQKAGGGNGIFTYMAFAPGRDIGAFVAINSFDFGAAMGMAEVVNGLIAQLSPR</sequence>
<dbReference type="SUPFAM" id="SSF56601">
    <property type="entry name" value="beta-lactamase/transpeptidase-like"/>
    <property type="match status" value="1"/>
</dbReference>
<evidence type="ECO:0000259" key="2">
    <source>
        <dbReference type="Pfam" id="PF00144"/>
    </source>
</evidence>
<proteinExistence type="predicted"/>
<evidence type="ECO:0000313" key="3">
    <source>
        <dbReference type="EMBL" id="MFC3227904.1"/>
    </source>
</evidence>
<accession>A0ABV7L0F7</accession>
<dbReference type="PANTHER" id="PTHR46825">
    <property type="entry name" value="D-ALANYL-D-ALANINE-CARBOXYPEPTIDASE/ENDOPEPTIDASE AMPH"/>
    <property type="match status" value="1"/>
</dbReference>
<dbReference type="InterPro" id="IPR012338">
    <property type="entry name" value="Beta-lactam/transpept-like"/>
</dbReference>
<dbReference type="EC" id="3.4.-.-" evidence="3"/>
<dbReference type="InterPro" id="IPR001466">
    <property type="entry name" value="Beta-lactam-related"/>
</dbReference>
<dbReference type="PANTHER" id="PTHR46825:SF8">
    <property type="entry name" value="BETA-LACTAMASE-RELATED"/>
    <property type="match status" value="1"/>
</dbReference>
<keyword evidence="4" id="KW-1185">Reference proteome</keyword>
<feature type="domain" description="Beta-lactamase-related" evidence="2">
    <location>
        <begin position="48"/>
        <end position="368"/>
    </location>
</feature>
<gene>
    <name evidence="3" type="primary">ampH</name>
    <name evidence="3" type="ORF">ACFOGJ_11720</name>
</gene>
<dbReference type="Pfam" id="PF00144">
    <property type="entry name" value="Beta-lactamase"/>
    <property type="match status" value="1"/>
</dbReference>
<dbReference type="Proteomes" id="UP001595528">
    <property type="component" value="Unassembled WGS sequence"/>
</dbReference>
<name>A0ABV7L0F7_9PROT</name>
<evidence type="ECO:0000256" key="1">
    <source>
        <dbReference type="SAM" id="SignalP"/>
    </source>
</evidence>
<comment type="caution">
    <text evidence="3">The sequence shown here is derived from an EMBL/GenBank/DDBJ whole genome shotgun (WGS) entry which is preliminary data.</text>
</comment>
<dbReference type="InterPro" id="IPR050491">
    <property type="entry name" value="AmpC-like"/>
</dbReference>
<organism evidence="3 4">
    <name type="scientific">Marinibaculum pumilum</name>
    <dbReference type="NCBI Taxonomy" id="1766165"/>
    <lineage>
        <taxon>Bacteria</taxon>
        <taxon>Pseudomonadati</taxon>
        <taxon>Pseudomonadota</taxon>
        <taxon>Alphaproteobacteria</taxon>
        <taxon>Rhodospirillales</taxon>
        <taxon>Rhodospirillaceae</taxon>
        <taxon>Marinibaculum</taxon>
    </lineage>
</organism>
<dbReference type="GO" id="GO:0016787">
    <property type="term" value="F:hydrolase activity"/>
    <property type="evidence" value="ECO:0007669"/>
    <property type="project" value="UniProtKB-KW"/>
</dbReference>
<dbReference type="EMBL" id="JBHRTR010000026">
    <property type="protein sequence ID" value="MFC3227904.1"/>
    <property type="molecule type" value="Genomic_DNA"/>
</dbReference>
<reference evidence="4" key="1">
    <citation type="journal article" date="2019" name="Int. J. Syst. Evol. Microbiol.">
        <title>The Global Catalogue of Microorganisms (GCM) 10K type strain sequencing project: providing services to taxonomists for standard genome sequencing and annotation.</title>
        <authorList>
            <consortium name="The Broad Institute Genomics Platform"/>
            <consortium name="The Broad Institute Genome Sequencing Center for Infectious Disease"/>
            <person name="Wu L."/>
            <person name="Ma J."/>
        </authorList>
    </citation>
    <scope>NUCLEOTIDE SEQUENCE [LARGE SCALE GENOMIC DNA]</scope>
    <source>
        <strain evidence="4">KCTC 42964</strain>
    </source>
</reference>
<keyword evidence="3" id="KW-0378">Hydrolase</keyword>
<dbReference type="NCBIfam" id="NF007943">
    <property type="entry name" value="PRK10662.1"/>
    <property type="match status" value="1"/>
</dbReference>